<dbReference type="EC" id="2.1.1.37" evidence="1"/>
<gene>
    <name evidence="8" type="ORF">FQP86_04910</name>
</gene>
<evidence type="ECO:0000256" key="7">
    <source>
        <dbReference type="PROSITE-ProRule" id="PRU01016"/>
    </source>
</evidence>
<dbReference type="GO" id="GO:0003677">
    <property type="term" value="F:DNA binding"/>
    <property type="evidence" value="ECO:0007669"/>
    <property type="project" value="TreeGrafter"/>
</dbReference>
<keyword evidence="2 7" id="KW-0489">Methyltransferase</keyword>
<dbReference type="Gene3D" id="3.90.120.10">
    <property type="entry name" value="DNA Methylase, subunit A, domain 2"/>
    <property type="match status" value="1"/>
</dbReference>
<evidence type="ECO:0000256" key="5">
    <source>
        <dbReference type="ARBA" id="ARBA00022747"/>
    </source>
</evidence>
<evidence type="ECO:0000256" key="2">
    <source>
        <dbReference type="ARBA" id="ARBA00022603"/>
    </source>
</evidence>
<accession>A0A558HRV7</accession>
<dbReference type="STRING" id="553385.GCA_000591415_02976"/>
<dbReference type="PRINTS" id="PR00105">
    <property type="entry name" value="C5METTRFRASE"/>
</dbReference>
<dbReference type="PANTHER" id="PTHR10629:SF52">
    <property type="entry name" value="DNA (CYTOSINE-5)-METHYLTRANSFERASE 1"/>
    <property type="match status" value="1"/>
</dbReference>
<dbReference type="GO" id="GO:0032259">
    <property type="term" value="P:methylation"/>
    <property type="evidence" value="ECO:0007669"/>
    <property type="project" value="UniProtKB-KW"/>
</dbReference>
<dbReference type="GO" id="GO:0009307">
    <property type="term" value="P:DNA restriction-modification system"/>
    <property type="evidence" value="ECO:0007669"/>
    <property type="project" value="UniProtKB-KW"/>
</dbReference>
<keyword evidence="5" id="KW-0680">Restriction system</keyword>
<dbReference type="RefSeq" id="WP_024952824.1">
    <property type="nucleotide sequence ID" value="NZ_CAWOWR010000087.1"/>
</dbReference>
<dbReference type="EMBL" id="VNFH01000003">
    <property type="protein sequence ID" value="TVU71872.1"/>
    <property type="molecule type" value="Genomic_DNA"/>
</dbReference>
<dbReference type="InterPro" id="IPR050390">
    <property type="entry name" value="C5-Methyltransferase"/>
</dbReference>
<dbReference type="OrthoDB" id="9813719at2"/>
<feature type="active site" evidence="7">
    <location>
        <position position="131"/>
    </location>
</feature>
<evidence type="ECO:0000256" key="4">
    <source>
        <dbReference type="ARBA" id="ARBA00022691"/>
    </source>
</evidence>
<dbReference type="Gene3D" id="3.40.50.150">
    <property type="entry name" value="Vaccinia Virus protein VP39"/>
    <property type="match status" value="1"/>
</dbReference>
<evidence type="ECO:0000313" key="8">
    <source>
        <dbReference type="EMBL" id="TVU71872.1"/>
    </source>
</evidence>
<dbReference type="SUPFAM" id="SSF53335">
    <property type="entry name" value="S-adenosyl-L-methionine-dependent methyltransferases"/>
    <property type="match status" value="1"/>
</dbReference>
<dbReference type="PROSITE" id="PS51679">
    <property type="entry name" value="SAM_MT_C5"/>
    <property type="match status" value="1"/>
</dbReference>
<keyword evidence="4 7" id="KW-0949">S-adenosyl-L-methionine</keyword>
<reference evidence="8 9" key="1">
    <citation type="submission" date="2019-07" db="EMBL/GenBank/DDBJ databases">
        <title>Diversity of Bacteria from Kongsfjorden, Arctic.</title>
        <authorList>
            <person name="Yu Y."/>
        </authorList>
    </citation>
    <scope>NUCLEOTIDE SEQUENCE [LARGE SCALE GENOMIC DNA]</scope>
    <source>
        <strain evidence="8 9">SM1923</strain>
    </source>
</reference>
<dbReference type="Pfam" id="PF00145">
    <property type="entry name" value="DNA_methylase"/>
    <property type="match status" value="2"/>
</dbReference>
<name>A0A558HRV7_9GAMM</name>
<comment type="catalytic activity">
    <reaction evidence="6">
        <text>a 2'-deoxycytidine in DNA + S-adenosyl-L-methionine = a 5-methyl-2'-deoxycytidine in DNA + S-adenosyl-L-homocysteine + H(+)</text>
        <dbReference type="Rhea" id="RHEA:13681"/>
        <dbReference type="Rhea" id="RHEA-COMP:11369"/>
        <dbReference type="Rhea" id="RHEA-COMP:11370"/>
        <dbReference type="ChEBI" id="CHEBI:15378"/>
        <dbReference type="ChEBI" id="CHEBI:57856"/>
        <dbReference type="ChEBI" id="CHEBI:59789"/>
        <dbReference type="ChEBI" id="CHEBI:85452"/>
        <dbReference type="ChEBI" id="CHEBI:85454"/>
        <dbReference type="EC" id="2.1.1.37"/>
    </reaction>
</comment>
<dbReference type="Proteomes" id="UP000319941">
    <property type="component" value="Unassembled WGS sequence"/>
</dbReference>
<dbReference type="GO" id="GO:0044027">
    <property type="term" value="P:negative regulation of gene expression via chromosomal CpG island methylation"/>
    <property type="evidence" value="ECO:0007669"/>
    <property type="project" value="TreeGrafter"/>
</dbReference>
<keyword evidence="9" id="KW-1185">Reference proteome</keyword>
<comment type="caution">
    <text evidence="8">The sequence shown here is derived from an EMBL/GenBank/DDBJ whole genome shotgun (WGS) entry which is preliminary data.</text>
</comment>
<organism evidence="8 9">
    <name type="scientific">Cobetia crustatorum</name>
    <dbReference type="NCBI Taxonomy" id="553385"/>
    <lineage>
        <taxon>Bacteria</taxon>
        <taxon>Pseudomonadati</taxon>
        <taxon>Pseudomonadota</taxon>
        <taxon>Gammaproteobacteria</taxon>
        <taxon>Oceanospirillales</taxon>
        <taxon>Halomonadaceae</taxon>
        <taxon>Cobetia</taxon>
    </lineage>
</organism>
<dbReference type="PANTHER" id="PTHR10629">
    <property type="entry name" value="CYTOSINE-SPECIFIC METHYLTRANSFERASE"/>
    <property type="match status" value="1"/>
</dbReference>
<evidence type="ECO:0000256" key="6">
    <source>
        <dbReference type="ARBA" id="ARBA00047422"/>
    </source>
</evidence>
<comment type="similarity">
    <text evidence="7">Belongs to the class I-like SAM-binding methyltransferase superfamily. C5-methyltransferase family.</text>
</comment>
<dbReference type="InterPro" id="IPR001525">
    <property type="entry name" value="C5_MeTfrase"/>
</dbReference>
<dbReference type="InterPro" id="IPR029063">
    <property type="entry name" value="SAM-dependent_MTases_sf"/>
</dbReference>
<evidence type="ECO:0000256" key="3">
    <source>
        <dbReference type="ARBA" id="ARBA00022679"/>
    </source>
</evidence>
<evidence type="ECO:0000256" key="1">
    <source>
        <dbReference type="ARBA" id="ARBA00011975"/>
    </source>
</evidence>
<proteinExistence type="inferred from homology"/>
<evidence type="ECO:0000313" key="9">
    <source>
        <dbReference type="Proteomes" id="UP000319941"/>
    </source>
</evidence>
<dbReference type="AlphaFoldDB" id="A0A558HRV7"/>
<sequence length="561" mass="62966">MNHSIQVVDLFAGPGGLGEGFNSLRDDTDKRVFKTLVSVEKEASAHKTLTLRAFFRELLDSGKDRSVYFDYLMGGPHPSSFEEYRDLWAHAEHEALSLELGGEAGNHALEERLEQGLDHSRNWVLIGGPPCQAYSLAGRSRNKGNKEYKAEDDKRHFLYKEYLSVIARHRPAVFIMENVRGILSSKVNGEYIFDQILADLNQPDTAVDTSIVDSVAQEQKKGYTIFSLVDRKVHYPRENSGLFGATPLARGEFSSFLIKAEQYGIPQARHRVILAGVRDDLVENMGIEKIASMLQVPLHSGGEPVSAAEVLCHSGMPVLRSGLSRDDSRDDWSSTLHEAAEKIIAELRDKPPIKLDSRQAKELLEELKLVSRHAAKGLRLDRKQMLQEGAYKSTGSNSVLEKWLQGAYSRKDMPIWVNHETRGHIKEDLARYLYCSAYAKITGKAPKGSEEIHLDCLAPNHANWKSGNFSDRFRVVVENAPSKTITSHISKDGHYYIHPDPFQCRSLTVREAARLQTFPDDYLFEGNRTQQYVQVGNAVPPLLAKQIAERVLDVLKLSSTS</sequence>
<protein>
    <recommendedName>
        <fullName evidence="1">DNA (cytosine-5-)-methyltransferase</fullName>
        <ecNumber evidence="1">2.1.1.37</ecNumber>
    </recommendedName>
</protein>
<keyword evidence="3 7" id="KW-0808">Transferase</keyword>
<dbReference type="GO" id="GO:0003886">
    <property type="term" value="F:DNA (cytosine-5-)-methyltransferase activity"/>
    <property type="evidence" value="ECO:0007669"/>
    <property type="project" value="UniProtKB-EC"/>
</dbReference>